<reference evidence="1 2" key="1">
    <citation type="submission" date="2015-09" db="EMBL/GenBank/DDBJ databases">
        <title>Trachymyrmex zeteki WGS genome.</title>
        <authorList>
            <person name="Nygaard S."/>
            <person name="Hu H."/>
            <person name="Boomsma J."/>
            <person name="Zhang G."/>
        </authorList>
    </citation>
    <scope>NUCLEOTIDE SEQUENCE [LARGE SCALE GENOMIC DNA]</scope>
    <source>
        <strain evidence="1">Tzet28-1</strain>
        <tissue evidence="1">Whole body</tissue>
    </source>
</reference>
<proteinExistence type="predicted"/>
<evidence type="ECO:0000313" key="2">
    <source>
        <dbReference type="Proteomes" id="UP000075809"/>
    </source>
</evidence>
<gene>
    <name evidence="1" type="ORF">ALC60_06564</name>
</gene>
<name>A0A151X2C3_9HYME</name>
<protein>
    <submittedName>
        <fullName evidence="1">Uncharacterized protein</fullName>
    </submittedName>
</protein>
<dbReference type="AlphaFoldDB" id="A0A151X2C3"/>
<organism evidence="1 2">
    <name type="scientific">Mycetomoellerius zeteki</name>
    <dbReference type="NCBI Taxonomy" id="64791"/>
    <lineage>
        <taxon>Eukaryota</taxon>
        <taxon>Metazoa</taxon>
        <taxon>Ecdysozoa</taxon>
        <taxon>Arthropoda</taxon>
        <taxon>Hexapoda</taxon>
        <taxon>Insecta</taxon>
        <taxon>Pterygota</taxon>
        <taxon>Neoptera</taxon>
        <taxon>Endopterygota</taxon>
        <taxon>Hymenoptera</taxon>
        <taxon>Apocrita</taxon>
        <taxon>Aculeata</taxon>
        <taxon>Formicoidea</taxon>
        <taxon>Formicidae</taxon>
        <taxon>Myrmicinae</taxon>
        <taxon>Mycetomoellerius</taxon>
    </lineage>
</organism>
<accession>A0A151X2C3</accession>
<keyword evidence="2" id="KW-1185">Reference proteome</keyword>
<evidence type="ECO:0000313" key="1">
    <source>
        <dbReference type="EMBL" id="KYQ54540.1"/>
    </source>
</evidence>
<sequence>MAPVAEMTYFDSGTIEHLTYRVVAAKEYSDGSVGGGRSSLLYAYMGIFLVREREVIRYQAAVMASLQSHSNFESEYSRAGARSSKPRVPNRSLLYIFYLASSKTSNCLETRRSPKKRNAGRIRI</sequence>
<dbReference type="EMBL" id="KQ982579">
    <property type="protein sequence ID" value="KYQ54540.1"/>
    <property type="molecule type" value="Genomic_DNA"/>
</dbReference>
<dbReference type="Proteomes" id="UP000075809">
    <property type="component" value="Unassembled WGS sequence"/>
</dbReference>